<evidence type="ECO:0008006" key="3">
    <source>
        <dbReference type="Google" id="ProtNLM"/>
    </source>
</evidence>
<dbReference type="Proteomes" id="UP001610446">
    <property type="component" value="Unassembled WGS sequence"/>
</dbReference>
<evidence type="ECO:0000313" key="1">
    <source>
        <dbReference type="EMBL" id="KAL2833579.1"/>
    </source>
</evidence>
<protein>
    <recommendedName>
        <fullName evidence="3">Transcription factor domain-containing protein</fullName>
    </recommendedName>
</protein>
<organism evidence="1 2">
    <name type="scientific">Aspergillus pseudoustus</name>
    <dbReference type="NCBI Taxonomy" id="1810923"/>
    <lineage>
        <taxon>Eukaryota</taxon>
        <taxon>Fungi</taxon>
        <taxon>Dikarya</taxon>
        <taxon>Ascomycota</taxon>
        <taxon>Pezizomycotina</taxon>
        <taxon>Eurotiomycetes</taxon>
        <taxon>Eurotiomycetidae</taxon>
        <taxon>Eurotiales</taxon>
        <taxon>Aspergillaceae</taxon>
        <taxon>Aspergillus</taxon>
        <taxon>Aspergillus subgen. Nidulantes</taxon>
    </lineage>
</organism>
<evidence type="ECO:0000313" key="2">
    <source>
        <dbReference type="Proteomes" id="UP001610446"/>
    </source>
</evidence>
<reference evidence="1 2" key="1">
    <citation type="submission" date="2024-07" db="EMBL/GenBank/DDBJ databases">
        <title>Section-level genome sequencing and comparative genomics of Aspergillus sections Usti and Cavernicolus.</title>
        <authorList>
            <consortium name="Lawrence Berkeley National Laboratory"/>
            <person name="Nybo J.L."/>
            <person name="Vesth T.C."/>
            <person name="Theobald S."/>
            <person name="Frisvad J.C."/>
            <person name="Larsen T.O."/>
            <person name="Kjaerboelling I."/>
            <person name="Rothschild-Mancinelli K."/>
            <person name="Lyhne E.K."/>
            <person name="Kogle M.E."/>
            <person name="Barry K."/>
            <person name="Clum A."/>
            <person name="Na H."/>
            <person name="Ledsgaard L."/>
            <person name="Lin J."/>
            <person name="Lipzen A."/>
            <person name="Kuo A."/>
            <person name="Riley R."/>
            <person name="Mondo S."/>
            <person name="Labutti K."/>
            <person name="Haridas S."/>
            <person name="Pangalinan J."/>
            <person name="Salamov A.A."/>
            <person name="Simmons B.A."/>
            <person name="Magnuson J.K."/>
            <person name="Chen J."/>
            <person name="Drula E."/>
            <person name="Henrissat B."/>
            <person name="Wiebenga A."/>
            <person name="Lubbers R.J."/>
            <person name="Gomes A.C."/>
            <person name="Makela M.R."/>
            <person name="Stajich J."/>
            <person name="Grigoriev I.V."/>
            <person name="Mortensen U.H."/>
            <person name="De Vries R.P."/>
            <person name="Baker S.E."/>
            <person name="Andersen M.R."/>
        </authorList>
    </citation>
    <scope>NUCLEOTIDE SEQUENCE [LARGE SCALE GENOMIC DNA]</scope>
    <source>
        <strain evidence="1 2">CBS 123904</strain>
    </source>
</reference>
<accession>A0ABR4J208</accession>
<gene>
    <name evidence="1" type="ORF">BJY01DRAFT_90827</name>
</gene>
<sequence length="299" mass="33422">MHTNISRQSYRILKGKPVRKRRRDQLNTESGTVIPLSICQAMWMTSCLVTFDMGPDPTEDSDFHPNNYCGVNTPSSLSSGVDAPRSGWMTWGSDAAAQSTVQHFLEALTLWKEVNLLTQSRTSSHFDTLLALDAKLRRFYAHVPNELKSTDLFWSQNSEAVQRNGFCLESIYHCSLLRLYASAIPAWSGEAKRGHLDVPLGMSSYCTKVVLENLNAFGELLKNYLCTYPDLSMIPSFLGHCAFIAGSAFSQLRSFGSGQRKSTSWAYGMLCLLFLDEIKGYYPVLNSKVCGPATWILAR</sequence>
<keyword evidence="2" id="KW-1185">Reference proteome</keyword>
<proteinExistence type="predicted"/>
<dbReference type="EMBL" id="JBFXLU010000239">
    <property type="protein sequence ID" value="KAL2833579.1"/>
    <property type="molecule type" value="Genomic_DNA"/>
</dbReference>
<comment type="caution">
    <text evidence="1">The sequence shown here is derived from an EMBL/GenBank/DDBJ whole genome shotgun (WGS) entry which is preliminary data.</text>
</comment>
<name>A0ABR4J208_9EURO</name>